<dbReference type="EMBL" id="CAEY01000468">
    <property type="status" value="NOT_ANNOTATED_CDS"/>
    <property type="molecule type" value="Genomic_DNA"/>
</dbReference>
<evidence type="ECO:0000256" key="1">
    <source>
        <dbReference type="SAM" id="MobiDB-lite"/>
    </source>
</evidence>
<evidence type="ECO:0000313" key="3">
    <source>
        <dbReference type="Proteomes" id="UP000015104"/>
    </source>
</evidence>
<dbReference type="EnsemblMetazoa" id="tetur01g12040.1">
    <property type="protein sequence ID" value="tetur01g12040.1"/>
    <property type="gene ID" value="tetur01g12040"/>
</dbReference>
<feature type="region of interest" description="Disordered" evidence="1">
    <location>
        <begin position="1"/>
        <end position="27"/>
    </location>
</feature>
<protein>
    <submittedName>
        <fullName evidence="2">Uncharacterized protein</fullName>
    </submittedName>
</protein>
<evidence type="ECO:0000313" key="2">
    <source>
        <dbReference type="EnsemblMetazoa" id="tetur01g12040.1"/>
    </source>
</evidence>
<keyword evidence="3" id="KW-1185">Reference proteome</keyword>
<name>T1JSX1_TETUR</name>
<proteinExistence type="predicted"/>
<organism evidence="2 3">
    <name type="scientific">Tetranychus urticae</name>
    <name type="common">Two-spotted spider mite</name>
    <dbReference type="NCBI Taxonomy" id="32264"/>
    <lineage>
        <taxon>Eukaryota</taxon>
        <taxon>Metazoa</taxon>
        <taxon>Ecdysozoa</taxon>
        <taxon>Arthropoda</taxon>
        <taxon>Chelicerata</taxon>
        <taxon>Arachnida</taxon>
        <taxon>Acari</taxon>
        <taxon>Acariformes</taxon>
        <taxon>Trombidiformes</taxon>
        <taxon>Prostigmata</taxon>
        <taxon>Eleutherengona</taxon>
        <taxon>Raphignathae</taxon>
        <taxon>Tetranychoidea</taxon>
        <taxon>Tetranychidae</taxon>
        <taxon>Tetranychus</taxon>
    </lineage>
</organism>
<dbReference type="HOGENOM" id="CLU_3415408_0_0_1"/>
<dbReference type="Proteomes" id="UP000015104">
    <property type="component" value="Unassembled WGS sequence"/>
</dbReference>
<sequence length="27" mass="2993">MTRVRGSESPAVGIRNSMVFSQGEKIR</sequence>
<accession>T1JSX1</accession>
<dbReference type="AlphaFoldDB" id="T1JSX1"/>
<reference evidence="3" key="1">
    <citation type="submission" date="2011-08" db="EMBL/GenBank/DDBJ databases">
        <authorList>
            <person name="Rombauts S."/>
        </authorList>
    </citation>
    <scope>NUCLEOTIDE SEQUENCE</scope>
    <source>
        <strain evidence="3">London</strain>
    </source>
</reference>
<reference evidence="2" key="2">
    <citation type="submission" date="2015-06" db="UniProtKB">
        <authorList>
            <consortium name="EnsemblMetazoa"/>
        </authorList>
    </citation>
    <scope>IDENTIFICATION</scope>
</reference>